<dbReference type="SUPFAM" id="SSF50729">
    <property type="entry name" value="PH domain-like"/>
    <property type="match status" value="1"/>
</dbReference>
<dbReference type="EMBL" id="JAODUP010000016">
    <property type="protein sequence ID" value="KAK2168559.1"/>
    <property type="molecule type" value="Genomic_DNA"/>
</dbReference>
<dbReference type="InterPro" id="IPR011993">
    <property type="entry name" value="PH-like_dom_sf"/>
</dbReference>
<sequence length="141" mass="15827">MSAAEESQKPDTPKKSKNKVKDRGLVRHYKSPSIKKLLLWINSVKNHPEFIFMNEKNNDPGRFHGSGVNFKAKLIGVEEVLEPRGDRMCQEAMQKLKGLVKSAGEHKLRILINVSLEGLKILEEKSGVCSHIIAIVERGKA</sequence>
<accession>A0AAD9KBD7</accession>
<evidence type="ECO:0000259" key="2">
    <source>
        <dbReference type="PROSITE" id="PS01179"/>
    </source>
</evidence>
<dbReference type="Gene3D" id="2.30.29.30">
    <property type="entry name" value="Pleckstrin-homology domain (PH domain)/Phosphotyrosine-binding domain (PTB)"/>
    <property type="match status" value="1"/>
</dbReference>
<evidence type="ECO:0000256" key="1">
    <source>
        <dbReference type="SAM" id="MobiDB-lite"/>
    </source>
</evidence>
<dbReference type="InterPro" id="IPR048559">
    <property type="entry name" value="DAB1/2_SBM"/>
</dbReference>
<dbReference type="Proteomes" id="UP001208570">
    <property type="component" value="Unassembled WGS sequence"/>
</dbReference>
<protein>
    <recommendedName>
        <fullName evidence="2">PID domain-containing protein</fullName>
    </recommendedName>
</protein>
<dbReference type="AlphaFoldDB" id="A0AAD9KBD7"/>
<dbReference type="Pfam" id="PF21792">
    <property type="entry name" value="DAB2_SBM"/>
    <property type="match status" value="1"/>
</dbReference>
<gene>
    <name evidence="3" type="ORF">LSH36_16g14025</name>
</gene>
<dbReference type="PANTHER" id="PTHR47695:SF3">
    <property type="entry name" value="PID DOMAIN-CONTAINING PROTEIN"/>
    <property type="match status" value="1"/>
</dbReference>
<keyword evidence="4" id="KW-1185">Reference proteome</keyword>
<proteinExistence type="predicted"/>
<dbReference type="GO" id="GO:0005737">
    <property type="term" value="C:cytoplasm"/>
    <property type="evidence" value="ECO:0007669"/>
    <property type="project" value="TreeGrafter"/>
</dbReference>
<organism evidence="3 4">
    <name type="scientific">Paralvinella palmiformis</name>
    <dbReference type="NCBI Taxonomy" id="53620"/>
    <lineage>
        <taxon>Eukaryota</taxon>
        <taxon>Metazoa</taxon>
        <taxon>Spiralia</taxon>
        <taxon>Lophotrochozoa</taxon>
        <taxon>Annelida</taxon>
        <taxon>Polychaeta</taxon>
        <taxon>Sedentaria</taxon>
        <taxon>Canalipalpata</taxon>
        <taxon>Terebellida</taxon>
        <taxon>Terebelliformia</taxon>
        <taxon>Alvinellidae</taxon>
        <taxon>Paralvinella</taxon>
    </lineage>
</organism>
<dbReference type="InterPro" id="IPR006020">
    <property type="entry name" value="PTB/PI_dom"/>
</dbReference>
<feature type="region of interest" description="Disordered" evidence="1">
    <location>
        <begin position="1"/>
        <end position="24"/>
    </location>
</feature>
<comment type="caution">
    <text evidence="3">The sequence shown here is derived from an EMBL/GenBank/DDBJ whole genome shotgun (WGS) entry which is preliminary data.</text>
</comment>
<dbReference type="PANTHER" id="PTHR47695">
    <property type="entry name" value="PID DOMAIN-CONTAINING PROTEIN"/>
    <property type="match status" value="1"/>
</dbReference>
<feature type="domain" description="PID" evidence="2">
    <location>
        <begin position="65"/>
        <end position="126"/>
    </location>
</feature>
<evidence type="ECO:0000313" key="4">
    <source>
        <dbReference type="Proteomes" id="UP001208570"/>
    </source>
</evidence>
<reference evidence="3" key="1">
    <citation type="journal article" date="2023" name="Mol. Biol. Evol.">
        <title>Third-Generation Sequencing Reveals the Adaptive Role of the Epigenome in Three Deep-Sea Polychaetes.</title>
        <authorList>
            <person name="Perez M."/>
            <person name="Aroh O."/>
            <person name="Sun Y."/>
            <person name="Lan Y."/>
            <person name="Juniper S.K."/>
            <person name="Young C.R."/>
            <person name="Angers B."/>
            <person name="Qian P.Y."/>
        </authorList>
    </citation>
    <scope>NUCLEOTIDE SEQUENCE</scope>
    <source>
        <strain evidence="3">P08H-3</strain>
    </source>
</reference>
<evidence type="ECO:0000313" key="3">
    <source>
        <dbReference type="EMBL" id="KAK2168559.1"/>
    </source>
</evidence>
<name>A0AAD9KBD7_9ANNE</name>
<dbReference type="PROSITE" id="PS01179">
    <property type="entry name" value="PID"/>
    <property type="match status" value="1"/>
</dbReference>